<dbReference type="Pfam" id="PF01877">
    <property type="entry name" value="RNA_binding"/>
    <property type="match status" value="1"/>
</dbReference>
<accession>A0A7J3VTV2</accession>
<reference evidence="1" key="1">
    <citation type="journal article" date="2020" name="mSystems">
        <title>Genome- and Community-Level Interaction Insights into Carbon Utilization and Element Cycling Functions of Hydrothermarchaeota in Hydrothermal Sediment.</title>
        <authorList>
            <person name="Zhou Z."/>
            <person name="Liu Y."/>
            <person name="Xu W."/>
            <person name="Pan J."/>
            <person name="Luo Z.H."/>
            <person name="Li M."/>
        </authorList>
    </citation>
    <scope>NUCLEOTIDE SEQUENCE [LARGE SCALE GENOMIC DNA]</scope>
    <source>
        <strain evidence="1">SpSt-1074</strain>
    </source>
</reference>
<evidence type="ECO:0000313" key="1">
    <source>
        <dbReference type="EMBL" id="HHM44316.1"/>
    </source>
</evidence>
<proteinExistence type="predicted"/>
<organism evidence="1">
    <name type="scientific">Caldiarchaeum subterraneum</name>
    <dbReference type="NCBI Taxonomy" id="311458"/>
    <lineage>
        <taxon>Archaea</taxon>
        <taxon>Nitrososphaerota</taxon>
        <taxon>Candidatus Caldarchaeales</taxon>
        <taxon>Candidatus Caldarchaeaceae</taxon>
        <taxon>Candidatus Caldarchaeum</taxon>
    </lineage>
</organism>
<dbReference type="InterPro" id="IPR022803">
    <property type="entry name" value="Ribosomal_uL5_dom_sf"/>
</dbReference>
<protein>
    <submittedName>
        <fullName evidence="1">Uncharacterized protein</fullName>
    </submittedName>
</protein>
<dbReference type="InterPro" id="IPR002739">
    <property type="entry name" value="PAB1135-like"/>
</dbReference>
<dbReference type="AlphaFoldDB" id="A0A7J3VTV2"/>
<name>A0A7J3VTV2_CALS0</name>
<sequence>MLRLLRLRVRVHSYATEDLDKVMKAVENVLGGVGFNVEKKVVQGHYGDPITVVECLVADEGDVLKVFRNVVKHVGYGAVGVEAKPGGGGKLHLRVDKQKAYQGGLADSDVDPVKLEFSYEGDWREMYKCLENT</sequence>
<comment type="caution">
    <text evidence="1">The sequence shown here is derived from an EMBL/GenBank/DDBJ whole genome shotgun (WGS) entry which is preliminary data.</text>
</comment>
<dbReference type="PANTHER" id="PTHR38816:SF1">
    <property type="entry name" value="EXOSOME SUBUNIT"/>
    <property type="match status" value="1"/>
</dbReference>
<dbReference type="Gene3D" id="3.30.1440.10">
    <property type="match status" value="1"/>
</dbReference>
<gene>
    <name evidence="1" type="ORF">ENM31_03345</name>
</gene>
<dbReference type="PANTHER" id="PTHR38816">
    <property type="entry name" value="EXOSOME SUBUNIT, DUF54 FAMILY-RELATED"/>
    <property type="match status" value="1"/>
</dbReference>
<dbReference type="SUPFAM" id="SSF55282">
    <property type="entry name" value="RL5-like"/>
    <property type="match status" value="1"/>
</dbReference>
<dbReference type="EMBL" id="DRXH01000115">
    <property type="protein sequence ID" value="HHM44316.1"/>
    <property type="molecule type" value="Genomic_DNA"/>
</dbReference>